<dbReference type="Gene3D" id="3.30.750.24">
    <property type="entry name" value="STAS domain"/>
    <property type="match status" value="1"/>
</dbReference>
<evidence type="ECO:0000313" key="1">
    <source>
        <dbReference type="EMBL" id="POS01172.1"/>
    </source>
</evidence>
<sequence length="109" mass="12612">MKVEKKHQCTVLKDTQELVSVFLEKVTHEYQTFHNDNLVLDISKKEISLDDIKAFLPLQKTHKKNKKSLVIVASNIDFNKTPAQLTVVPTLQEAFDIIEMEEIERDLGF</sequence>
<accession>A0A2S4N631</accession>
<dbReference type="InterPro" id="IPR036513">
    <property type="entry name" value="STAS_dom_sf"/>
</dbReference>
<dbReference type="OrthoDB" id="1442602at2"/>
<dbReference type="AlphaFoldDB" id="A0A2S4N631"/>
<evidence type="ECO:0000313" key="2">
    <source>
        <dbReference type="Proteomes" id="UP000237056"/>
    </source>
</evidence>
<organism evidence="1 2">
    <name type="scientific">Flavobacterium croceum DSM 17960</name>
    <dbReference type="NCBI Taxonomy" id="1121886"/>
    <lineage>
        <taxon>Bacteria</taxon>
        <taxon>Pseudomonadati</taxon>
        <taxon>Bacteroidota</taxon>
        <taxon>Flavobacteriia</taxon>
        <taxon>Flavobacteriales</taxon>
        <taxon>Flavobacteriaceae</taxon>
        <taxon>Flavobacterium</taxon>
    </lineage>
</organism>
<gene>
    <name evidence="1" type="ORF">Q361_11351</name>
</gene>
<dbReference type="Proteomes" id="UP000237056">
    <property type="component" value="Unassembled WGS sequence"/>
</dbReference>
<proteinExistence type="predicted"/>
<name>A0A2S4N631_9FLAO</name>
<dbReference type="RefSeq" id="WP_103726661.1">
    <property type="nucleotide sequence ID" value="NZ_PQNY01000013.1"/>
</dbReference>
<dbReference type="EMBL" id="PQNY01000013">
    <property type="protein sequence ID" value="POS01172.1"/>
    <property type="molecule type" value="Genomic_DNA"/>
</dbReference>
<reference evidence="1 2" key="1">
    <citation type="submission" date="2018-01" db="EMBL/GenBank/DDBJ databases">
        <title>Genomic Encyclopedia of Type Strains, Phase I: the one thousand microbial genomes (KMG-I) project.</title>
        <authorList>
            <person name="Goeker M."/>
        </authorList>
    </citation>
    <scope>NUCLEOTIDE SEQUENCE [LARGE SCALE GENOMIC DNA]</scope>
    <source>
        <strain evidence="1 2">DSM 17960</strain>
    </source>
</reference>
<protein>
    <submittedName>
        <fullName evidence="1">Uncharacterized protein</fullName>
    </submittedName>
</protein>
<keyword evidence="2" id="KW-1185">Reference proteome</keyword>
<comment type="caution">
    <text evidence="1">The sequence shown here is derived from an EMBL/GenBank/DDBJ whole genome shotgun (WGS) entry which is preliminary data.</text>
</comment>